<evidence type="ECO:0000313" key="2">
    <source>
        <dbReference type="EMBL" id="KYO51082.1"/>
    </source>
</evidence>
<name>A0A162KEL2_9PROT</name>
<sequence>MTAATRLPDPTEPLQMTTIMASTEDTRMTTLRQADAQADQLQAPGSIARRPIGHGRPPLADRSPAPMDFDVVTDPVTA</sequence>
<accession>A0A162KEL2</accession>
<dbReference type="EMBL" id="LPZR01000183">
    <property type="protein sequence ID" value="KYO51082.1"/>
    <property type="molecule type" value="Genomic_DNA"/>
</dbReference>
<evidence type="ECO:0000256" key="1">
    <source>
        <dbReference type="SAM" id="MobiDB-lite"/>
    </source>
</evidence>
<protein>
    <submittedName>
        <fullName evidence="2">Uncharacterized protein</fullName>
    </submittedName>
</protein>
<dbReference type="AlphaFoldDB" id="A0A162KEL2"/>
<organism evidence="2 3">
    <name type="scientific">Tistrella mobilis</name>
    <dbReference type="NCBI Taxonomy" id="171437"/>
    <lineage>
        <taxon>Bacteria</taxon>
        <taxon>Pseudomonadati</taxon>
        <taxon>Pseudomonadota</taxon>
        <taxon>Alphaproteobacteria</taxon>
        <taxon>Geminicoccales</taxon>
        <taxon>Geminicoccaceae</taxon>
        <taxon>Tistrella</taxon>
    </lineage>
</organism>
<comment type="caution">
    <text evidence="2">The sequence shown here is derived from an EMBL/GenBank/DDBJ whole genome shotgun (WGS) entry which is preliminary data.</text>
</comment>
<proteinExistence type="predicted"/>
<reference evidence="2 3" key="1">
    <citation type="submission" date="2015-12" db="EMBL/GenBank/DDBJ databases">
        <title>Genome sequence of Tistrella mobilis MCCC 1A02139.</title>
        <authorList>
            <person name="Lu L."/>
            <person name="Lai Q."/>
            <person name="Shao Z."/>
            <person name="Qian P."/>
        </authorList>
    </citation>
    <scope>NUCLEOTIDE SEQUENCE [LARGE SCALE GENOMIC DNA]</scope>
    <source>
        <strain evidence="2 3">MCCC 1A02139</strain>
    </source>
</reference>
<feature type="region of interest" description="Disordered" evidence="1">
    <location>
        <begin position="37"/>
        <end position="78"/>
    </location>
</feature>
<dbReference type="Proteomes" id="UP000075787">
    <property type="component" value="Unassembled WGS sequence"/>
</dbReference>
<gene>
    <name evidence="2" type="ORF">AUP44_10585</name>
</gene>
<evidence type="ECO:0000313" key="3">
    <source>
        <dbReference type="Proteomes" id="UP000075787"/>
    </source>
</evidence>